<dbReference type="KEGG" id="sgz:C0216_08935"/>
<protein>
    <submittedName>
        <fullName evidence="2">Signaling protein</fullName>
    </submittedName>
</protein>
<organism evidence="2 3">
    <name type="scientific">Streptomyces globosus</name>
    <dbReference type="NCBI Taxonomy" id="68209"/>
    <lineage>
        <taxon>Bacteria</taxon>
        <taxon>Bacillati</taxon>
        <taxon>Actinomycetota</taxon>
        <taxon>Actinomycetes</taxon>
        <taxon>Kitasatosporales</taxon>
        <taxon>Streptomycetaceae</taxon>
        <taxon>Streptomyces</taxon>
    </lineage>
</organism>
<evidence type="ECO:0000313" key="3">
    <source>
        <dbReference type="Proteomes" id="UP000252004"/>
    </source>
</evidence>
<dbReference type="OrthoDB" id="3968810at2"/>
<reference evidence="2 3" key="1">
    <citation type="submission" date="2018-01" db="EMBL/GenBank/DDBJ databases">
        <title>Draft genome Sequence of streptomyces globosus LZH-48.</title>
        <authorList>
            <person name="Ran K."/>
            <person name="Li Z."/>
            <person name="Wei S."/>
            <person name="Dong R."/>
        </authorList>
    </citation>
    <scope>NUCLEOTIDE SEQUENCE [LARGE SCALE GENOMIC DNA]</scope>
    <source>
        <strain evidence="2 3">LZH-48</strain>
    </source>
</reference>
<dbReference type="AlphaFoldDB" id="A0A344TY51"/>
<proteinExistence type="predicted"/>
<dbReference type="InterPro" id="IPR006311">
    <property type="entry name" value="TAT_signal"/>
</dbReference>
<dbReference type="EMBL" id="CP030862">
    <property type="protein sequence ID" value="AXE23572.1"/>
    <property type="molecule type" value="Genomic_DNA"/>
</dbReference>
<evidence type="ECO:0000313" key="2">
    <source>
        <dbReference type="EMBL" id="AXE23572.1"/>
    </source>
</evidence>
<dbReference type="InterPro" id="IPR048799">
    <property type="entry name" value="P68_RBP_TagC-like_beta-prop"/>
</dbReference>
<accession>A0A344TY51</accession>
<dbReference type="RefSeq" id="WP_114054752.1">
    <property type="nucleotide sequence ID" value="NZ_CP030862.1"/>
</dbReference>
<gene>
    <name evidence="2" type="ORF">C0216_08935</name>
</gene>
<name>A0A344TY51_9ACTN</name>
<sequence>MADDKRIFSRRSVLFGGGATAAAVTAGGAAWALRPGQESGSAFGFGFGSGWRGASQPVVGAFDMRTGAEVLAPSALFNSTGPQSFAFDDTNGQVFTLQTVQGGLLLDGEAGPVAYGDRKSAGDMCLTRMTGSGITLGHMYLRGFGHGISFGVEPTGPRTYIWLEGRADPKSGYGRTVVRVPFRDGAVLNSSDESVRHFDPVPGAADVCPALDLAGGRVLVSHQQGGLHRFSVYGMEDFLAGRFTPAQTIKAGVQVKEEEWFQGCALHGDYVYVLTGKPYTGKNGSNPRKSGGNTYVSAIDVRTGRPQGRHHVTVAPDLPYREPEGLAVRQAASQPALCLGFSVKAHDRRELTVYGFTV</sequence>
<dbReference type="PROSITE" id="PS51318">
    <property type="entry name" value="TAT"/>
    <property type="match status" value="1"/>
</dbReference>
<evidence type="ECO:0000259" key="1">
    <source>
        <dbReference type="Pfam" id="PF21311"/>
    </source>
</evidence>
<dbReference type="Pfam" id="PF21311">
    <property type="entry name" value="Phage_RBD_prop"/>
    <property type="match status" value="1"/>
</dbReference>
<feature type="domain" description="P68 RBP/TagC-like beta-propeller" evidence="1">
    <location>
        <begin position="83"/>
        <end position="280"/>
    </location>
</feature>
<keyword evidence="3" id="KW-1185">Reference proteome</keyword>
<dbReference type="Proteomes" id="UP000252004">
    <property type="component" value="Chromosome"/>
</dbReference>